<dbReference type="Proteomes" id="UP000037035">
    <property type="component" value="Unassembled WGS sequence"/>
</dbReference>
<feature type="compositionally biased region" description="Low complexity" evidence="1">
    <location>
        <begin position="66"/>
        <end position="81"/>
    </location>
</feature>
<gene>
    <name evidence="2" type="ORF">VP01_4091g4</name>
</gene>
<feature type="compositionally biased region" description="Low complexity" evidence="1">
    <location>
        <begin position="347"/>
        <end position="362"/>
    </location>
</feature>
<feature type="region of interest" description="Disordered" evidence="1">
    <location>
        <begin position="473"/>
        <end position="540"/>
    </location>
</feature>
<evidence type="ECO:0000313" key="3">
    <source>
        <dbReference type="Proteomes" id="UP000037035"/>
    </source>
</evidence>
<dbReference type="AlphaFoldDB" id="A0A0L6URG1"/>
<feature type="compositionally biased region" description="Basic and acidic residues" evidence="1">
    <location>
        <begin position="334"/>
        <end position="346"/>
    </location>
</feature>
<feature type="compositionally biased region" description="Basic and acidic residues" evidence="1">
    <location>
        <begin position="84"/>
        <end position="96"/>
    </location>
</feature>
<comment type="caution">
    <text evidence="2">The sequence shown here is derived from an EMBL/GenBank/DDBJ whole genome shotgun (WGS) entry which is preliminary data.</text>
</comment>
<dbReference type="OrthoDB" id="2498898at2759"/>
<feature type="compositionally biased region" description="Polar residues" evidence="1">
    <location>
        <begin position="473"/>
        <end position="486"/>
    </location>
</feature>
<organism evidence="2 3">
    <name type="scientific">Puccinia sorghi</name>
    <dbReference type="NCBI Taxonomy" id="27349"/>
    <lineage>
        <taxon>Eukaryota</taxon>
        <taxon>Fungi</taxon>
        <taxon>Dikarya</taxon>
        <taxon>Basidiomycota</taxon>
        <taxon>Pucciniomycotina</taxon>
        <taxon>Pucciniomycetes</taxon>
        <taxon>Pucciniales</taxon>
        <taxon>Pucciniaceae</taxon>
        <taxon>Puccinia</taxon>
    </lineage>
</organism>
<protein>
    <submittedName>
        <fullName evidence="2">Uncharacterized protein</fullName>
    </submittedName>
</protein>
<name>A0A0L6URG1_9BASI</name>
<accession>A0A0L6URG1</accession>
<dbReference type="VEuPathDB" id="FungiDB:VP01_4091g4"/>
<dbReference type="EMBL" id="LAVV01009159">
    <property type="protein sequence ID" value="KNZ51109.1"/>
    <property type="molecule type" value="Genomic_DNA"/>
</dbReference>
<sequence length="781" mass="86421">MGRRFPGKSPGSSSFPDYQSTRPIPPRYRKKKKERIQPTKDAEQWKAKNGAGRVADLSADAKGVESSSSSNLPASTASTSSGSELHRAPESPKESDSLPIDSSTDMQSDSKTTGSFPNEPSEVLPPNPQALAEMESRGKTNDASETESPPFEGRQQVIDSSKLTMNMPAQDPRATSSEPKKELGSALPVNPVKSALSAKPVKASVTAHPGSSQVAATTSSKGGDLEESGRGHQVPSNKQLALPLQPDMPKPRYTHLSEALPPDYKPQARNLKFLKNHKDNALEARPSSKKTGQSRAVTSLPRHNRFAALENSERTGVQKQESRVAERVLQNEIPKFDGETVQHELDSATSSAESSGSGSDSSKMNADPRKILHPHIASLGSKISRLQSSFPALRLSFSSSPFLQSVLHYVPSFSVRKSLVYFISNYKFKFAQIVARERGHDDHPVPVESQEDLSQAKLAVENKRAKGKALLQTSRLSHGHHPSSSNPAPPEPVKTSPQAEASEGSGSLNESQRSDSGMSTEAVVPSSSSRKQKATRVSLLESKESMPDYLQEYMKLNPGAKARELELVQEAGKLLRAEVVGSYTPVFLDPKRSRLEVLDLYLMEAVAGKPIIRQIRWLTDRIGDIEGRRRWKALVRQYNQTRILLLWPELAQEISRGDLARSAKILKLGESWPTFQDVSSKDHSFAEEVIMHHPVVEKMYEILGREELLYRLQCIHLMSGRRYPHNWLSTEDMITTYQQGLNTNHIILVGDYLQFGRDYLSLFGRLVLQVPGVLRRKRRGF</sequence>
<feature type="compositionally biased region" description="Polar residues" evidence="1">
    <location>
        <begin position="209"/>
        <end position="221"/>
    </location>
</feature>
<dbReference type="STRING" id="27349.A0A0L6URG1"/>
<feature type="compositionally biased region" description="Low complexity" evidence="1">
    <location>
        <begin position="7"/>
        <end position="16"/>
    </location>
</feature>
<reference evidence="2 3" key="1">
    <citation type="submission" date="2015-08" db="EMBL/GenBank/DDBJ databases">
        <title>Next Generation Sequencing and Analysis of the Genome of Puccinia sorghi L Schw, the Causal Agent of Maize Common Rust.</title>
        <authorList>
            <person name="Rochi L."/>
            <person name="Burguener G."/>
            <person name="Darino M."/>
            <person name="Turjanski A."/>
            <person name="Kreff E."/>
            <person name="Dieguez M.J."/>
            <person name="Sacco F."/>
        </authorList>
    </citation>
    <scope>NUCLEOTIDE SEQUENCE [LARGE SCALE GENOMIC DNA]</scope>
    <source>
        <strain evidence="2 3">RO10H11247</strain>
    </source>
</reference>
<evidence type="ECO:0000256" key="1">
    <source>
        <dbReference type="SAM" id="MobiDB-lite"/>
    </source>
</evidence>
<feature type="compositionally biased region" description="Polar residues" evidence="1">
    <location>
        <begin position="495"/>
        <end position="529"/>
    </location>
</feature>
<feature type="compositionally biased region" description="Basic and acidic residues" evidence="1">
    <location>
        <begin position="35"/>
        <end position="46"/>
    </location>
</feature>
<evidence type="ECO:0000313" key="2">
    <source>
        <dbReference type="EMBL" id="KNZ51109.1"/>
    </source>
</evidence>
<proteinExistence type="predicted"/>
<feature type="compositionally biased region" description="Polar residues" evidence="1">
    <location>
        <begin position="100"/>
        <end position="118"/>
    </location>
</feature>
<keyword evidence="3" id="KW-1185">Reference proteome</keyword>
<feature type="region of interest" description="Disordered" evidence="1">
    <location>
        <begin position="1"/>
        <end position="368"/>
    </location>
</feature>